<sequence length="113" mass="12463">MDVLGANPEKCPMVGDSVSDFEAAKAAGVPFLRYTYTPDRAVLLYQAGADIVINTFGPWLQLMEDALPPRASSVRIKRDDKADIQPMCAPYICLTDGCFFLLMEEKGCENLKI</sequence>
<dbReference type="AlphaFoldDB" id="A0A6I4VVT7"/>
<dbReference type="SUPFAM" id="SSF56784">
    <property type="entry name" value="HAD-like"/>
    <property type="match status" value="1"/>
</dbReference>
<accession>A0A6I4VVT7</accession>
<dbReference type="GO" id="GO:0016787">
    <property type="term" value="F:hydrolase activity"/>
    <property type="evidence" value="ECO:0007669"/>
    <property type="project" value="UniProtKB-KW"/>
</dbReference>
<dbReference type="Pfam" id="PF13242">
    <property type="entry name" value="Hydrolase_like"/>
    <property type="match status" value="1"/>
</dbReference>
<protein>
    <submittedName>
        <fullName evidence="1">HAD hydrolase-like protein</fullName>
    </submittedName>
</protein>
<comment type="caution">
    <text evidence="1">The sequence shown here is derived from an EMBL/GenBank/DDBJ whole genome shotgun (WGS) entry which is preliminary data.</text>
</comment>
<dbReference type="Gene3D" id="3.40.50.1000">
    <property type="entry name" value="HAD superfamily/HAD-like"/>
    <property type="match status" value="1"/>
</dbReference>
<dbReference type="InterPro" id="IPR036412">
    <property type="entry name" value="HAD-like_sf"/>
</dbReference>
<keyword evidence="1" id="KW-0378">Hydrolase</keyword>
<evidence type="ECO:0000313" key="2">
    <source>
        <dbReference type="Proteomes" id="UP000430692"/>
    </source>
</evidence>
<organism evidence="1 2">
    <name type="scientific">Shimazuella alba</name>
    <dbReference type="NCBI Taxonomy" id="2690964"/>
    <lineage>
        <taxon>Bacteria</taxon>
        <taxon>Bacillati</taxon>
        <taxon>Bacillota</taxon>
        <taxon>Bacilli</taxon>
        <taxon>Bacillales</taxon>
        <taxon>Thermoactinomycetaceae</taxon>
        <taxon>Shimazuella</taxon>
    </lineage>
</organism>
<reference evidence="1 2" key="1">
    <citation type="submission" date="2019-12" db="EMBL/GenBank/DDBJ databases">
        <title>Whole-genome analyses of novel actinobacteria.</title>
        <authorList>
            <person name="Sahin N."/>
            <person name="Saygin H."/>
        </authorList>
    </citation>
    <scope>NUCLEOTIDE SEQUENCE [LARGE SCALE GENOMIC DNA]</scope>
    <source>
        <strain evidence="1 2">KC615</strain>
    </source>
</reference>
<dbReference type="Proteomes" id="UP000430692">
    <property type="component" value="Unassembled WGS sequence"/>
</dbReference>
<dbReference type="EMBL" id="WUUL01000005">
    <property type="protein sequence ID" value="MXQ53956.1"/>
    <property type="molecule type" value="Genomic_DNA"/>
</dbReference>
<keyword evidence="2" id="KW-1185">Reference proteome</keyword>
<dbReference type="InterPro" id="IPR023214">
    <property type="entry name" value="HAD_sf"/>
</dbReference>
<gene>
    <name evidence="1" type="ORF">GSM42_09545</name>
</gene>
<proteinExistence type="predicted"/>
<evidence type="ECO:0000313" key="1">
    <source>
        <dbReference type="EMBL" id="MXQ53956.1"/>
    </source>
</evidence>
<name>A0A6I4VVT7_9BACL</name>